<sequence precursor="true">MFSLLRYLLVLVALVLQSCGGESSPNISSGFLSAAPIDKASCAIHKITVAGAKGDKLASAISDKGFVEFSDVGYSGEALIECSAGSYIDEATNAEKQSPMLRVALDFVEGEKFAITPLTEIAVQADINLSNVINVYNGAVSMAFGLSGKSIASILPTDIYKTSRTVLADDSAGDYAMILAMLSELERQGVNGNDSLSKVMDSLKVDLIDKTLEQTTAKKLVAALDGLDDKFKNINANKIKANIIGTPVLTNLLGKSLISGRAVTFAFGNTGGGINGCGADPSLPSGLTIALVNNSCEISGTPIVLQDVTTYTIKATNLTGNSTATIDIGVILDTSKNLVAATSDSAVTVAWDAVHGATGYKIYYSQNEINASNLESNDVSSVQISYGISGVVDNLTNDTLYYFVITAIKGNAESSLSSMITATPVINPSLANLQDKHLILNSVITAFAFGEENSGAASSCSSNPSLPNGLTVTSVSGRCQISGTPTALQGVAIYIIKAINSTGYSTATVSISVNLDTPKNFTAIQGNATVALAWSEVNGATGYKIYYSQNAINASNLGSAGVSSVQVSSGISGAVDNLTNDTLYYFVITAIKDGFEGSPSAMVATTPTSEPSFVNLSDKQLILNSNATFAFSNTGGSASSCRSEPSLPSGLTIKLVSGSCEISGAPTALQNATIYTIKATNAMGDHTATVSISVILDTPKNLTAAKGEDFVTLTWSAVEGATGYQIYHAEESFSGISLSNYASLNGGSLLQNITNHSKTIDGLSSTKYYFVVTAVKDAFESGKSNEVTATPKIEATSTGALNDTGITWGGNELSGNNNACTGVEISAQDCSHGRDAQAVAGTLTKVGGGEAGFDFTKLGSTGNVLSVQDATWTADGTESAGTKWSCVRDNVTGLIWEIKTSNGSKDSDTTDGTHTNIHHKDNLYRWGGKTALGKIRANREGLYYDDWTGLVDGTNTENLCGGNNWRVPTVGELRSIANLSTEVANANDHHFPNIASSFFWSSVPNAQNSERAWLLGFTYGRNSVDVRNKLRSVRLVYFKQ</sequence>
<gene>
    <name evidence="4" type="ORF">MS2017_2095</name>
</gene>
<dbReference type="InterPro" id="IPR013783">
    <property type="entry name" value="Ig-like_fold"/>
</dbReference>
<dbReference type="PROSITE" id="PS50853">
    <property type="entry name" value="FN3"/>
    <property type="match status" value="1"/>
</dbReference>
<proteinExistence type="predicted"/>
<dbReference type="EMBL" id="CP024634">
    <property type="protein sequence ID" value="AYQ57749.1"/>
    <property type="molecule type" value="Genomic_DNA"/>
</dbReference>
<protein>
    <recommendedName>
        <fullName evidence="3">Fibronectin type-III domain-containing protein</fullName>
    </recommendedName>
</protein>
<dbReference type="PANTHER" id="PTHR13817:SF73">
    <property type="entry name" value="FIBRONECTIN TYPE-III DOMAIN-CONTAINING PROTEIN"/>
    <property type="match status" value="1"/>
</dbReference>
<dbReference type="SMART" id="SM00060">
    <property type="entry name" value="FN3"/>
    <property type="match status" value="3"/>
</dbReference>
<feature type="signal peptide" evidence="2">
    <location>
        <begin position="1"/>
        <end position="23"/>
    </location>
</feature>
<dbReference type="PROSITE" id="PS51257">
    <property type="entry name" value="PROKAR_LIPOPROTEIN"/>
    <property type="match status" value="1"/>
</dbReference>
<evidence type="ECO:0000256" key="1">
    <source>
        <dbReference type="ARBA" id="ARBA00022737"/>
    </source>
</evidence>
<evidence type="ECO:0000313" key="5">
    <source>
        <dbReference type="Proteomes" id="UP000278334"/>
    </source>
</evidence>
<dbReference type="AlphaFoldDB" id="A0A3G3IPX6"/>
<dbReference type="KEGG" id="bthg:MS2017_2095"/>
<dbReference type="InterPro" id="IPR011460">
    <property type="entry name" value="Lcl_C"/>
</dbReference>
<accession>A0A3G3IPX6</accession>
<dbReference type="PANTHER" id="PTHR13817">
    <property type="entry name" value="TITIN"/>
    <property type="match status" value="1"/>
</dbReference>
<dbReference type="InterPro" id="IPR036116">
    <property type="entry name" value="FN3_sf"/>
</dbReference>
<organism evidence="4 5">
    <name type="scientific">Bathymodiolus thermophilus thioautotrophic gill symbiont</name>
    <dbReference type="NCBI Taxonomy" id="2360"/>
    <lineage>
        <taxon>Bacteria</taxon>
        <taxon>Pseudomonadati</taxon>
        <taxon>Pseudomonadota</taxon>
        <taxon>Gammaproteobacteria</taxon>
        <taxon>sulfur-oxidizing symbionts</taxon>
    </lineage>
</organism>
<evidence type="ECO:0000313" key="4">
    <source>
        <dbReference type="EMBL" id="AYQ57749.1"/>
    </source>
</evidence>
<dbReference type="SUPFAM" id="SSF49265">
    <property type="entry name" value="Fibronectin type III"/>
    <property type="match status" value="2"/>
</dbReference>
<evidence type="ECO:0000259" key="3">
    <source>
        <dbReference type="PROSITE" id="PS50853"/>
    </source>
</evidence>
<dbReference type="InterPro" id="IPR050964">
    <property type="entry name" value="Striated_Muscle_Regulatory"/>
</dbReference>
<name>A0A3G3IPX6_9GAMM</name>
<evidence type="ECO:0000256" key="2">
    <source>
        <dbReference type="SAM" id="SignalP"/>
    </source>
</evidence>
<dbReference type="Pfam" id="PF07603">
    <property type="entry name" value="Lcl_C"/>
    <property type="match status" value="1"/>
</dbReference>
<dbReference type="Proteomes" id="UP000278334">
    <property type="component" value="Chromosome"/>
</dbReference>
<feature type="chain" id="PRO_5018097678" description="Fibronectin type-III domain-containing protein" evidence="2">
    <location>
        <begin position="24"/>
        <end position="1040"/>
    </location>
</feature>
<dbReference type="CDD" id="cd00063">
    <property type="entry name" value="FN3"/>
    <property type="match status" value="3"/>
</dbReference>
<dbReference type="RefSeq" id="WP_122952144.1">
    <property type="nucleotide sequence ID" value="NZ_CP024634.1"/>
</dbReference>
<dbReference type="InterPro" id="IPR003961">
    <property type="entry name" value="FN3_dom"/>
</dbReference>
<feature type="domain" description="Fibronectin type-III" evidence="3">
    <location>
        <begin position="330"/>
        <end position="429"/>
    </location>
</feature>
<reference evidence="4 5" key="1">
    <citation type="submission" date="2017-11" db="EMBL/GenBank/DDBJ databases">
        <title>Genome sequence of the bacterial symbiont EPR9N from a vent mussel Bathymodiolus thermophilus.</title>
        <authorList>
            <person name="Won Y.-J."/>
        </authorList>
    </citation>
    <scope>NUCLEOTIDE SEQUENCE [LARGE SCALE GENOMIC DNA]</scope>
    <source>
        <strain evidence="4 5">EPR9N</strain>
    </source>
</reference>
<keyword evidence="2" id="KW-0732">Signal</keyword>
<dbReference type="Gene3D" id="2.60.40.10">
    <property type="entry name" value="Immunoglobulins"/>
    <property type="match status" value="6"/>
</dbReference>
<keyword evidence="1" id="KW-0677">Repeat</keyword>